<dbReference type="GO" id="GO:0008270">
    <property type="term" value="F:zinc ion binding"/>
    <property type="evidence" value="ECO:0007669"/>
    <property type="project" value="UniProtKB-KW"/>
</dbReference>
<feature type="compositionally biased region" description="Polar residues" evidence="9">
    <location>
        <begin position="217"/>
        <end position="231"/>
    </location>
</feature>
<reference evidence="11" key="2">
    <citation type="submission" date="2008-12" db="EMBL/GenBank/DDBJ databases">
        <title>Improved gene annotation of the rice (Oryza sativa) genomes.</title>
        <authorList>
            <person name="Wang J."/>
            <person name="Li R."/>
            <person name="Fan W."/>
            <person name="Huang Q."/>
            <person name="Zhang J."/>
            <person name="Zhou Y."/>
            <person name="Hu Y."/>
            <person name="Zi S."/>
            <person name="Li J."/>
            <person name="Ni P."/>
            <person name="Zheng H."/>
            <person name="Zhang Y."/>
            <person name="Zhao M."/>
            <person name="Hao Q."/>
            <person name="McDermott J."/>
            <person name="Samudrala R."/>
            <person name="Kristiansen K."/>
            <person name="Wong G.K.-S."/>
        </authorList>
    </citation>
    <scope>NUCLEOTIDE SEQUENCE</scope>
</reference>
<dbReference type="GO" id="GO:0005525">
    <property type="term" value="F:GTP binding"/>
    <property type="evidence" value="ECO:0007669"/>
    <property type="project" value="UniProtKB-KW"/>
</dbReference>
<dbReference type="FunFam" id="2.40.30.10:FF:000227">
    <property type="entry name" value="Translation elongation factor EF1A/initiation factor IF2gamma family protein"/>
    <property type="match status" value="1"/>
</dbReference>
<dbReference type="FunFam" id="2.40.30.10:FF:000060">
    <property type="entry name" value="elongation factor 1-alpha isoform X4"/>
    <property type="match status" value="1"/>
</dbReference>
<feature type="compositionally biased region" description="Acidic residues" evidence="9">
    <location>
        <begin position="10"/>
        <end position="28"/>
    </location>
</feature>
<dbReference type="Pfam" id="PF03144">
    <property type="entry name" value="GTP_EFTU_D2"/>
    <property type="match status" value="1"/>
</dbReference>
<dbReference type="Gene3D" id="3.40.50.300">
    <property type="entry name" value="P-loop containing nucleotide triphosphate hydrolases"/>
    <property type="match status" value="1"/>
</dbReference>
<dbReference type="PROSITE" id="PS51722">
    <property type="entry name" value="G_TR_2"/>
    <property type="match status" value="1"/>
</dbReference>
<keyword evidence="5" id="KW-0547">Nucleotide-binding</keyword>
<dbReference type="InterPro" id="IPR054696">
    <property type="entry name" value="GTP-eEF1A_C"/>
</dbReference>
<evidence type="ECO:0000313" key="11">
    <source>
        <dbReference type="EMBL" id="EEE53765.1"/>
    </source>
</evidence>
<dbReference type="iPTMnet" id="B9EZ78"/>
<feature type="region of interest" description="Disordered" evidence="9">
    <location>
        <begin position="150"/>
        <end position="231"/>
    </location>
</feature>
<dbReference type="HOGENOM" id="CLU_007265_3_3_1"/>
<dbReference type="SUPFAM" id="SSF50465">
    <property type="entry name" value="EF-Tu/eEF-1alpha/eIF2-gamma C-terminal domain"/>
    <property type="match status" value="1"/>
</dbReference>
<dbReference type="GO" id="GO:0003924">
    <property type="term" value="F:GTPase activity"/>
    <property type="evidence" value="ECO:0007669"/>
    <property type="project" value="InterPro"/>
</dbReference>
<keyword evidence="6" id="KW-0863">Zinc-finger</keyword>
<evidence type="ECO:0000256" key="1">
    <source>
        <dbReference type="ARBA" id="ARBA00003982"/>
    </source>
</evidence>
<dbReference type="Pfam" id="PF22594">
    <property type="entry name" value="GTP-eEF1A_C"/>
    <property type="match status" value="1"/>
</dbReference>
<comment type="function">
    <text evidence="1">This protein promotes the GTP-dependent binding of aminoacyl-tRNA to the A-site of ribosomes during protein biosynthesis.</text>
</comment>
<dbReference type="AlphaFoldDB" id="B9EZ78"/>
<evidence type="ECO:0000256" key="2">
    <source>
        <dbReference type="ARBA" id="ARBA00007249"/>
    </source>
</evidence>
<evidence type="ECO:0000256" key="5">
    <source>
        <dbReference type="ARBA" id="ARBA00022741"/>
    </source>
</evidence>
<dbReference type="FunFam" id="3.40.50.300:FF:001277">
    <property type="entry name" value="Elongation factor 1 alpha-like protein"/>
    <property type="match status" value="1"/>
</dbReference>
<evidence type="ECO:0000256" key="8">
    <source>
        <dbReference type="ARBA" id="ARBA00023134"/>
    </source>
</evidence>
<dbReference type="InterPro" id="IPR009001">
    <property type="entry name" value="Transl_elong_EF1A/Init_IF2_C"/>
</dbReference>
<dbReference type="Pfam" id="PF00009">
    <property type="entry name" value="GTP_EFTU"/>
    <property type="match status" value="1"/>
</dbReference>
<dbReference type="InterPro" id="IPR009000">
    <property type="entry name" value="Transl_B-barrel_sf"/>
</dbReference>
<protein>
    <recommendedName>
        <fullName evidence="10">Tr-type G domain-containing protein</fullName>
    </recommendedName>
</protein>
<comment type="similarity">
    <text evidence="2">Belongs to the TRAFAC class translation factor GTPase superfamily. Classic translation factor GTPase family. EF-Tu/EF-1A subfamily.</text>
</comment>
<keyword evidence="7" id="KW-0862">Zinc</keyword>
<dbReference type="SUPFAM" id="SSF52540">
    <property type="entry name" value="P-loop containing nucleoside triphosphate hydrolases"/>
    <property type="match status" value="1"/>
</dbReference>
<reference evidence="11" key="1">
    <citation type="journal article" date="2005" name="PLoS Biol.">
        <title>The genomes of Oryza sativa: a history of duplications.</title>
        <authorList>
            <person name="Yu J."/>
            <person name="Wang J."/>
            <person name="Lin W."/>
            <person name="Li S."/>
            <person name="Li H."/>
            <person name="Zhou J."/>
            <person name="Ni P."/>
            <person name="Dong W."/>
            <person name="Hu S."/>
            <person name="Zeng C."/>
            <person name="Zhang J."/>
            <person name="Zhang Y."/>
            <person name="Li R."/>
            <person name="Xu Z."/>
            <person name="Li S."/>
            <person name="Li X."/>
            <person name="Zheng H."/>
            <person name="Cong L."/>
            <person name="Lin L."/>
            <person name="Yin J."/>
            <person name="Geng J."/>
            <person name="Li G."/>
            <person name="Shi J."/>
            <person name="Liu J."/>
            <person name="Lv H."/>
            <person name="Li J."/>
            <person name="Wang J."/>
            <person name="Deng Y."/>
            <person name="Ran L."/>
            <person name="Shi X."/>
            <person name="Wang X."/>
            <person name="Wu Q."/>
            <person name="Li C."/>
            <person name="Ren X."/>
            <person name="Wang J."/>
            <person name="Wang X."/>
            <person name="Li D."/>
            <person name="Liu D."/>
            <person name="Zhang X."/>
            <person name="Ji Z."/>
            <person name="Zhao W."/>
            <person name="Sun Y."/>
            <person name="Zhang Z."/>
            <person name="Bao J."/>
            <person name="Han Y."/>
            <person name="Dong L."/>
            <person name="Ji J."/>
            <person name="Chen P."/>
            <person name="Wu S."/>
            <person name="Liu J."/>
            <person name="Xiao Y."/>
            <person name="Bu D."/>
            <person name="Tan J."/>
            <person name="Yang L."/>
            <person name="Ye C."/>
            <person name="Zhang J."/>
            <person name="Xu J."/>
            <person name="Zhou Y."/>
            <person name="Yu Y."/>
            <person name="Zhang B."/>
            <person name="Zhuang S."/>
            <person name="Wei H."/>
            <person name="Liu B."/>
            <person name="Lei M."/>
            <person name="Yu H."/>
            <person name="Li Y."/>
            <person name="Xu H."/>
            <person name="Wei S."/>
            <person name="He X."/>
            <person name="Fang L."/>
            <person name="Zhang Z."/>
            <person name="Zhang Y."/>
            <person name="Huang X."/>
            <person name="Su Z."/>
            <person name="Tong W."/>
            <person name="Li J."/>
            <person name="Tong Z."/>
            <person name="Li S."/>
            <person name="Ye J."/>
            <person name="Wang L."/>
            <person name="Fang L."/>
            <person name="Lei T."/>
            <person name="Chen C."/>
            <person name="Chen H."/>
            <person name="Xu Z."/>
            <person name="Li H."/>
            <person name="Huang H."/>
            <person name="Zhang F."/>
            <person name="Xu H."/>
            <person name="Li N."/>
            <person name="Zhao C."/>
            <person name="Li S."/>
            <person name="Dong L."/>
            <person name="Huang Y."/>
            <person name="Li L."/>
            <person name="Xi Y."/>
            <person name="Qi Q."/>
            <person name="Li W."/>
            <person name="Zhang B."/>
            <person name="Hu W."/>
            <person name="Zhang Y."/>
            <person name="Tian X."/>
            <person name="Jiao Y."/>
            <person name="Liang X."/>
            <person name="Jin J."/>
            <person name="Gao L."/>
            <person name="Zheng W."/>
            <person name="Hao B."/>
            <person name="Liu S."/>
            <person name="Wang W."/>
            <person name="Yuan L."/>
            <person name="Cao M."/>
            <person name="McDermott J."/>
            <person name="Samudrala R."/>
            <person name="Wang J."/>
            <person name="Wong G.K."/>
            <person name="Yang H."/>
        </authorList>
    </citation>
    <scope>NUCLEOTIDE SEQUENCE [LARGE SCALE GENOMIC DNA]</scope>
</reference>
<feature type="compositionally biased region" description="Polar residues" evidence="9">
    <location>
        <begin position="160"/>
        <end position="175"/>
    </location>
</feature>
<name>B9EZ78_ORYSJ</name>
<dbReference type="InterPro" id="IPR050100">
    <property type="entry name" value="TRAFAC_GTPase_members"/>
</dbReference>
<dbReference type="CDD" id="cd04093">
    <property type="entry name" value="HBS1_C_III"/>
    <property type="match status" value="1"/>
</dbReference>
<keyword evidence="8" id="KW-0342">GTP-binding</keyword>
<evidence type="ECO:0000256" key="7">
    <source>
        <dbReference type="ARBA" id="ARBA00022833"/>
    </source>
</evidence>
<dbReference type="PROSITE" id="PS01358">
    <property type="entry name" value="ZF_RANBP2_1"/>
    <property type="match status" value="1"/>
</dbReference>
<gene>
    <name evidence="11" type="ORF">OsJ_00145</name>
</gene>
<feature type="compositionally biased region" description="Basic and acidic residues" evidence="9">
    <location>
        <begin position="86"/>
        <end position="101"/>
    </location>
</feature>
<keyword evidence="4" id="KW-0479">Metal-binding</keyword>
<dbReference type="Gene3D" id="2.40.30.10">
    <property type="entry name" value="Translation factors"/>
    <property type="match status" value="2"/>
</dbReference>
<accession>B9EZ78</accession>
<dbReference type="InterPro" id="IPR027417">
    <property type="entry name" value="P-loop_NTPase"/>
</dbReference>
<evidence type="ECO:0000256" key="4">
    <source>
        <dbReference type="ARBA" id="ARBA00022723"/>
    </source>
</evidence>
<evidence type="ECO:0000256" key="9">
    <source>
        <dbReference type="SAM" id="MobiDB-lite"/>
    </source>
</evidence>
<evidence type="ECO:0000256" key="3">
    <source>
        <dbReference type="ARBA" id="ARBA00022481"/>
    </source>
</evidence>
<sequence>MPRKVVSGPDYDDEYNDDYDEYDEDYDDYGGTGHSDDIQHPTKEKGLPCVSRMPRKVVSGPDYDDEYNDDYDEYDEDYDDYGGTGHSDDIQHPTKEKESSKKSSSMVPVLWRCSMCMFDNHESMVYCEMCGVFRESFMKSAKDGSIKVHGIPSDFGTPSMPKSDSTKMPVNTRTTDFGGDPEIKNASISHEKVGSTQYASVGSSSGAGKKLKEDQSSRATSSAQNEDVAQKLSSDIQKLGLEKNEVDTAKPYLPEEYKPEKWMFANEESGVLSQLNLAIVGHVDSGKSTLSGRLLHLLGRISKKDMHKNEKEAKEKGKGSFAYAWAMDESSEERERGVTMTVAVAYLETNKYRVVLLDSPGHKDFVPNMISGATQADAAILVVDACTGSFEAGMDGEGGKSVGQTKEHAQLIRSFGVEQLIVAVNKMDAIGYSKERFEFIKVQLGSFLRACNFKDSSVTWIPLSAVENQNLIKIPSDVRLTSWYQGFCLLDAIDSLQLPSRDVSKPLILPICDVIKSQSTGQLAAFGKLETGAIRIGSKVLISPCGEVATVKSIERDSNSCDIARAGDNVAVSLQGIDGSKLIAGGILCNPGFPVPVSNFLELRVLVLDVTIPILIGYQVEFHIHHVKEAARVTKIVALLDKAGKPSKTAPRFLKSKQNAVVQVTLDAPVCVEEFSKCRALGRAFLRSGGSTIAVGVVTRVLGQDQN</sequence>
<dbReference type="EMBL" id="CM000138">
    <property type="protein sequence ID" value="EEE53765.1"/>
    <property type="molecule type" value="Genomic_DNA"/>
</dbReference>
<dbReference type="Proteomes" id="UP000007752">
    <property type="component" value="Chromosome 1"/>
</dbReference>
<organism evidence="11">
    <name type="scientific">Oryza sativa subsp. japonica</name>
    <name type="common">Rice</name>
    <dbReference type="NCBI Taxonomy" id="39947"/>
    <lineage>
        <taxon>Eukaryota</taxon>
        <taxon>Viridiplantae</taxon>
        <taxon>Streptophyta</taxon>
        <taxon>Embryophyta</taxon>
        <taxon>Tracheophyta</taxon>
        <taxon>Spermatophyta</taxon>
        <taxon>Magnoliopsida</taxon>
        <taxon>Liliopsida</taxon>
        <taxon>Poales</taxon>
        <taxon>Poaceae</taxon>
        <taxon>BOP clade</taxon>
        <taxon>Oryzoideae</taxon>
        <taxon>Oryzeae</taxon>
        <taxon>Oryzinae</taxon>
        <taxon>Oryza</taxon>
        <taxon>Oryza sativa</taxon>
    </lineage>
</organism>
<dbReference type="InterPro" id="IPR001876">
    <property type="entry name" value="Znf_RanBP2"/>
</dbReference>
<feature type="compositionally biased region" description="Basic and acidic residues" evidence="9">
    <location>
        <begin position="34"/>
        <end position="46"/>
    </location>
</feature>
<dbReference type="PANTHER" id="PTHR23115">
    <property type="entry name" value="TRANSLATION FACTOR"/>
    <property type="match status" value="1"/>
</dbReference>
<dbReference type="SUPFAM" id="SSF90209">
    <property type="entry name" value="Ran binding protein zinc finger-like"/>
    <property type="match status" value="1"/>
</dbReference>
<dbReference type="InterPro" id="IPR004161">
    <property type="entry name" value="EFTu-like_2"/>
</dbReference>
<dbReference type="InterPro" id="IPR036443">
    <property type="entry name" value="Znf_RanBP2_sf"/>
</dbReference>
<proteinExistence type="inferred from homology"/>
<dbReference type="SUPFAM" id="SSF50447">
    <property type="entry name" value="Translation proteins"/>
    <property type="match status" value="1"/>
</dbReference>
<dbReference type="CDD" id="cd01883">
    <property type="entry name" value="EF1_alpha"/>
    <property type="match status" value="1"/>
</dbReference>
<feature type="region of interest" description="Disordered" evidence="9">
    <location>
        <begin position="1"/>
        <end position="103"/>
    </location>
</feature>
<evidence type="ECO:0000256" key="6">
    <source>
        <dbReference type="ARBA" id="ARBA00022771"/>
    </source>
</evidence>
<keyword evidence="3" id="KW-0488">Methylation</keyword>
<evidence type="ECO:0000259" key="10">
    <source>
        <dbReference type="PROSITE" id="PS51722"/>
    </source>
</evidence>
<feature type="domain" description="Tr-type G" evidence="10">
    <location>
        <begin position="272"/>
        <end position="501"/>
    </location>
</feature>
<feature type="compositionally biased region" description="Acidic residues" evidence="9">
    <location>
        <begin position="62"/>
        <end position="80"/>
    </location>
</feature>
<dbReference type="PRINTS" id="PR00315">
    <property type="entry name" value="ELONGATNFCT"/>
</dbReference>
<dbReference type="InterPro" id="IPR000795">
    <property type="entry name" value="T_Tr_GTP-bd_dom"/>
</dbReference>